<keyword evidence="2" id="KW-0488">Methylation</keyword>
<dbReference type="GeneID" id="106665619"/>
<evidence type="ECO:0000256" key="3">
    <source>
        <dbReference type="ARBA" id="ARBA00022553"/>
    </source>
</evidence>
<dbReference type="InterPro" id="IPR043136">
    <property type="entry name" value="B30.2/SPRY_sf"/>
</dbReference>
<dbReference type="KEGG" id="clec:106665619"/>
<evidence type="ECO:0000313" key="9">
    <source>
        <dbReference type="Proteomes" id="UP000494040"/>
    </source>
</evidence>
<dbReference type="SMART" id="SM00449">
    <property type="entry name" value="SPRY"/>
    <property type="match status" value="1"/>
</dbReference>
<dbReference type="AlphaFoldDB" id="A0A8I6RLX3"/>
<feature type="compositionally biased region" description="Gly residues" evidence="5">
    <location>
        <begin position="677"/>
        <end position="700"/>
    </location>
</feature>
<dbReference type="GO" id="GO:0005634">
    <property type="term" value="C:nucleus"/>
    <property type="evidence" value="ECO:0007669"/>
    <property type="project" value="UniProtKB-SubCell"/>
</dbReference>
<dbReference type="InterPro" id="IPR001870">
    <property type="entry name" value="B30.2/SPRY"/>
</dbReference>
<feature type="compositionally biased region" description="Basic and acidic residues" evidence="5">
    <location>
        <begin position="157"/>
        <end position="169"/>
    </location>
</feature>
<feature type="compositionally biased region" description="Basic and acidic residues" evidence="5">
    <location>
        <begin position="218"/>
        <end position="235"/>
    </location>
</feature>
<feature type="compositionally biased region" description="Low complexity" evidence="5">
    <location>
        <begin position="786"/>
        <end position="804"/>
    </location>
</feature>
<feature type="compositionally biased region" description="Basic and acidic residues" evidence="5">
    <location>
        <begin position="701"/>
        <end position="710"/>
    </location>
</feature>
<dbReference type="PROSITE" id="PS50188">
    <property type="entry name" value="B302_SPRY"/>
    <property type="match status" value="1"/>
</dbReference>
<feature type="domain" description="SAP" evidence="7">
    <location>
        <begin position="3"/>
        <end position="37"/>
    </location>
</feature>
<evidence type="ECO:0000256" key="1">
    <source>
        <dbReference type="ARBA" id="ARBA00004123"/>
    </source>
</evidence>
<dbReference type="GO" id="GO:0003723">
    <property type="term" value="F:RNA binding"/>
    <property type="evidence" value="ECO:0007669"/>
    <property type="project" value="TreeGrafter"/>
</dbReference>
<comment type="subcellular location">
    <subcellularLocation>
        <location evidence="1">Nucleus</location>
    </subcellularLocation>
</comment>
<dbReference type="GO" id="GO:0000380">
    <property type="term" value="P:alternative mRNA splicing, via spliceosome"/>
    <property type="evidence" value="ECO:0007669"/>
    <property type="project" value="TreeGrafter"/>
</dbReference>
<dbReference type="InterPro" id="IPR003877">
    <property type="entry name" value="SPRY_dom"/>
</dbReference>
<evidence type="ECO:0000313" key="8">
    <source>
        <dbReference type="EnsemblMetazoa" id="XP_014247624.1"/>
    </source>
</evidence>
<feature type="compositionally biased region" description="Polar residues" evidence="5">
    <location>
        <begin position="754"/>
        <end position="767"/>
    </location>
</feature>
<dbReference type="InterPro" id="IPR035778">
    <property type="entry name" value="SPRY_hnRNP_U"/>
</dbReference>
<dbReference type="Gene3D" id="2.60.120.920">
    <property type="match status" value="1"/>
</dbReference>
<keyword evidence="4" id="KW-0539">Nucleus</keyword>
<feature type="compositionally biased region" description="Gly residues" evidence="5">
    <location>
        <begin position="712"/>
        <end position="734"/>
    </location>
</feature>
<dbReference type="SMART" id="SM00513">
    <property type="entry name" value="SAP"/>
    <property type="match status" value="1"/>
</dbReference>
<dbReference type="Pfam" id="PF13671">
    <property type="entry name" value="AAA_33"/>
    <property type="match status" value="1"/>
</dbReference>
<dbReference type="InterPro" id="IPR036361">
    <property type="entry name" value="SAP_dom_sf"/>
</dbReference>
<sequence>MIPSKLKVVELRAELSSRGLDTKGNKAALVERLEKALEEEEKGSDGKHEVSQPAQTPDKGTEENNDDDENLNQEDDAKDDEEVQAEDCQPENDQPTATSPVKPPSSQASPVKQVPASPANQDAEAKSKSETQSSQKNEDLPPKAGSMDVDETPPENVKLEGDKRSDNVKDNLNGSLKEGFEIKAEPMEVKVEGKSESKNNEVKTEKREDRKRKRSPSPRRDQHTPVKPIKEDEPDIKDTDVTLSWYDSDLNLVIDTNSFMEATPMSDGGFGYIWAGVRGTHAYTTGKLCFQVRLKENCNISHLEDEPNPNVLRVGWSALHTSLQLGEEQFSYGFGGTGKVAENCKFSNYGKSFAVGDVVTAYLEFTDQEYVISFDVNDEKFGEAFRVPIPDSDNKGNKWALAPHVLTKNVKFEVNFGQSDPWTDVKPDYTFVGKFPVENAVAGPKRPEKRSDCEMIMMCGLPGCGKTYWADKYSMANPDKHFNILGTNALIDKMKVMGLPRKANYSGRWDVLIEKCTKCLVRLMDVGCHRRRNYILDQTNVYPAAQRRKMRNFEGFIRKAVIIVPTEEDFKARLQMMEKEEKKDVPESAVLEMKANFSLPDKSLFQEVIYTDLQENEAKEMIHKFNKEAAAKGYTRKGPGGQGGGPPVKKFRQEYHQNQRHDYRRGGGPGPHTPGGFRRGGGGMGDRGGPRGGNWAPRGGGPDRWRDNRNHSGGGYRQGGDRGGGWRGAGSMGGRGHRDFERPPRGGTYDRNNRGPNTPARQGGNSFRDSRDNQRGKPKVNNMPRGGQSTGNSSMGSTGGTVTTANNAQGQWASGGGQYQPQSSQSGGPQAWNSSGQQQNWGQWGNYQQPFKGFSQGGTGGGYGQQGGYNQQQGYNQPGGYGNWQQYGYPGYNQNWQNSEGNTFGAYQQAWPNWYPNTGPTNTSQPPPSK</sequence>
<dbReference type="OMA" id="TGVWQTQ"/>
<feature type="region of interest" description="Disordered" evidence="5">
    <location>
        <begin position="34"/>
        <end position="235"/>
    </location>
</feature>
<feature type="domain" description="B30.2/SPRY" evidence="6">
    <location>
        <begin position="209"/>
        <end position="421"/>
    </location>
</feature>
<dbReference type="Gene3D" id="1.10.720.30">
    <property type="entry name" value="SAP domain"/>
    <property type="match status" value="1"/>
</dbReference>
<feature type="compositionally biased region" description="Gly residues" evidence="5">
    <location>
        <begin position="855"/>
        <end position="867"/>
    </location>
</feature>
<feature type="compositionally biased region" description="Acidic residues" evidence="5">
    <location>
        <begin position="63"/>
        <end position="90"/>
    </location>
</feature>
<dbReference type="EnsemblMetazoa" id="XM_014392138.2">
    <property type="protein sequence ID" value="XP_014247624.1"/>
    <property type="gene ID" value="LOC106665619"/>
</dbReference>
<dbReference type="PROSITE" id="PS50800">
    <property type="entry name" value="SAP"/>
    <property type="match status" value="1"/>
</dbReference>
<dbReference type="PANTHER" id="PTHR12381:SF56">
    <property type="entry name" value="B30.2_SPRY DOMAIN-CONTAINING PROTEIN-RELATED"/>
    <property type="match status" value="1"/>
</dbReference>
<dbReference type="RefSeq" id="XP_014247624.1">
    <property type="nucleotide sequence ID" value="XM_014392138.2"/>
</dbReference>
<dbReference type="InterPro" id="IPR013320">
    <property type="entry name" value="ConA-like_dom_sf"/>
</dbReference>
<organism evidence="8 9">
    <name type="scientific">Cimex lectularius</name>
    <name type="common">Bed bug</name>
    <name type="synonym">Acanthia lectularia</name>
    <dbReference type="NCBI Taxonomy" id="79782"/>
    <lineage>
        <taxon>Eukaryota</taxon>
        <taxon>Metazoa</taxon>
        <taxon>Ecdysozoa</taxon>
        <taxon>Arthropoda</taxon>
        <taxon>Hexapoda</taxon>
        <taxon>Insecta</taxon>
        <taxon>Pterygota</taxon>
        <taxon>Neoptera</taxon>
        <taxon>Paraneoptera</taxon>
        <taxon>Hemiptera</taxon>
        <taxon>Heteroptera</taxon>
        <taxon>Panheteroptera</taxon>
        <taxon>Cimicomorpha</taxon>
        <taxon>Cimicidae</taxon>
        <taxon>Cimex</taxon>
    </lineage>
</organism>
<dbReference type="Gene3D" id="3.40.50.300">
    <property type="entry name" value="P-loop containing nucleotide triphosphate hydrolases"/>
    <property type="match status" value="1"/>
</dbReference>
<evidence type="ECO:0000259" key="7">
    <source>
        <dbReference type="PROSITE" id="PS50800"/>
    </source>
</evidence>
<dbReference type="PANTHER" id="PTHR12381">
    <property type="entry name" value="HETEROGENEOUS NUCLEAR RIBONUCLEOPROTEIN U FAMILY MEMBER"/>
    <property type="match status" value="1"/>
</dbReference>
<keyword evidence="3" id="KW-0597">Phosphoprotein</keyword>
<evidence type="ECO:0000256" key="5">
    <source>
        <dbReference type="SAM" id="MobiDB-lite"/>
    </source>
</evidence>
<evidence type="ECO:0000259" key="6">
    <source>
        <dbReference type="PROSITE" id="PS50188"/>
    </source>
</evidence>
<dbReference type="OrthoDB" id="445357at2759"/>
<dbReference type="Pfam" id="PF02037">
    <property type="entry name" value="SAP"/>
    <property type="match status" value="1"/>
</dbReference>
<evidence type="ECO:0000256" key="4">
    <source>
        <dbReference type="ARBA" id="ARBA00023242"/>
    </source>
</evidence>
<evidence type="ECO:0000256" key="2">
    <source>
        <dbReference type="ARBA" id="ARBA00022481"/>
    </source>
</evidence>
<keyword evidence="9" id="KW-1185">Reference proteome</keyword>
<protein>
    <submittedName>
        <fullName evidence="8">Uncharacterized protein</fullName>
    </submittedName>
</protein>
<dbReference type="InterPro" id="IPR003034">
    <property type="entry name" value="SAP_dom"/>
</dbReference>
<feature type="region of interest" description="Disordered" evidence="5">
    <location>
        <begin position="660"/>
        <end position="930"/>
    </location>
</feature>
<accession>A0A8I6RLX3</accession>
<dbReference type="CDD" id="cd12884">
    <property type="entry name" value="SPRY_hnRNP"/>
    <property type="match status" value="1"/>
</dbReference>
<dbReference type="SUPFAM" id="SSF52540">
    <property type="entry name" value="P-loop containing nucleoside triphosphate hydrolases"/>
    <property type="match status" value="1"/>
</dbReference>
<feature type="compositionally biased region" description="Low complexity" evidence="5">
    <location>
        <begin position="883"/>
        <end position="898"/>
    </location>
</feature>
<proteinExistence type="predicted"/>
<feature type="compositionally biased region" description="Polar residues" evidence="5">
    <location>
        <begin position="915"/>
        <end position="924"/>
    </location>
</feature>
<dbReference type="Proteomes" id="UP000494040">
    <property type="component" value="Unassembled WGS sequence"/>
</dbReference>
<feature type="compositionally biased region" description="Basic and acidic residues" evidence="5">
    <location>
        <begin position="178"/>
        <end position="208"/>
    </location>
</feature>
<feature type="compositionally biased region" description="Low complexity" evidence="5">
    <location>
        <begin position="819"/>
        <end position="849"/>
    </location>
</feature>
<name>A0A8I6RLX3_CIMLE</name>
<dbReference type="SUPFAM" id="SSF68906">
    <property type="entry name" value="SAP domain"/>
    <property type="match status" value="1"/>
</dbReference>
<feature type="compositionally biased region" description="Polar residues" evidence="5">
    <location>
        <begin position="91"/>
        <end position="110"/>
    </location>
</feature>
<dbReference type="InterPro" id="IPR027417">
    <property type="entry name" value="P-loop_NTPase"/>
</dbReference>
<dbReference type="SUPFAM" id="SSF49899">
    <property type="entry name" value="Concanavalin A-like lectins/glucanases"/>
    <property type="match status" value="1"/>
</dbReference>
<reference evidence="8" key="1">
    <citation type="submission" date="2022-01" db="UniProtKB">
        <authorList>
            <consortium name="EnsemblMetazoa"/>
        </authorList>
    </citation>
    <scope>IDENTIFICATION</scope>
</reference>